<organism evidence="1 2">
    <name type="scientific">Suillus luteus UH-Slu-Lm8-n1</name>
    <dbReference type="NCBI Taxonomy" id="930992"/>
    <lineage>
        <taxon>Eukaryota</taxon>
        <taxon>Fungi</taxon>
        <taxon>Dikarya</taxon>
        <taxon>Basidiomycota</taxon>
        <taxon>Agaricomycotina</taxon>
        <taxon>Agaricomycetes</taxon>
        <taxon>Agaricomycetidae</taxon>
        <taxon>Boletales</taxon>
        <taxon>Suillineae</taxon>
        <taxon>Suillaceae</taxon>
        <taxon>Suillus</taxon>
    </lineage>
</organism>
<evidence type="ECO:0000313" key="2">
    <source>
        <dbReference type="Proteomes" id="UP000054485"/>
    </source>
</evidence>
<dbReference type="AlphaFoldDB" id="A0A0D0AAK3"/>
<dbReference type="EMBL" id="KN835659">
    <property type="protein sequence ID" value="KIK35129.1"/>
    <property type="molecule type" value="Genomic_DNA"/>
</dbReference>
<reference evidence="1 2" key="1">
    <citation type="submission" date="2014-04" db="EMBL/GenBank/DDBJ databases">
        <authorList>
            <consortium name="DOE Joint Genome Institute"/>
            <person name="Kuo A."/>
            <person name="Ruytinx J."/>
            <person name="Rineau F."/>
            <person name="Colpaert J."/>
            <person name="Kohler A."/>
            <person name="Nagy L.G."/>
            <person name="Floudas D."/>
            <person name="Copeland A."/>
            <person name="Barry K.W."/>
            <person name="Cichocki N."/>
            <person name="Veneault-Fourrey C."/>
            <person name="LaButti K."/>
            <person name="Lindquist E.A."/>
            <person name="Lipzen A."/>
            <person name="Lundell T."/>
            <person name="Morin E."/>
            <person name="Murat C."/>
            <person name="Sun H."/>
            <person name="Tunlid A."/>
            <person name="Henrissat B."/>
            <person name="Grigoriev I.V."/>
            <person name="Hibbett D.S."/>
            <person name="Martin F."/>
            <person name="Nordberg H.P."/>
            <person name="Cantor M.N."/>
            <person name="Hua S.X."/>
        </authorList>
    </citation>
    <scope>NUCLEOTIDE SEQUENCE [LARGE SCALE GENOMIC DNA]</scope>
    <source>
        <strain evidence="1 2">UH-Slu-Lm8-n1</strain>
    </source>
</reference>
<dbReference type="InParanoid" id="A0A0D0AAK3"/>
<name>A0A0D0AAK3_9AGAM</name>
<evidence type="ECO:0000313" key="1">
    <source>
        <dbReference type="EMBL" id="KIK35129.1"/>
    </source>
</evidence>
<dbReference type="HOGENOM" id="CLU_2172754_0_0_1"/>
<dbReference type="STRING" id="930992.A0A0D0AAK3"/>
<reference evidence="2" key="2">
    <citation type="submission" date="2015-01" db="EMBL/GenBank/DDBJ databases">
        <title>Evolutionary Origins and Diversification of the Mycorrhizal Mutualists.</title>
        <authorList>
            <consortium name="DOE Joint Genome Institute"/>
            <consortium name="Mycorrhizal Genomics Consortium"/>
            <person name="Kohler A."/>
            <person name="Kuo A."/>
            <person name="Nagy L.G."/>
            <person name="Floudas D."/>
            <person name="Copeland A."/>
            <person name="Barry K.W."/>
            <person name="Cichocki N."/>
            <person name="Veneault-Fourrey C."/>
            <person name="LaButti K."/>
            <person name="Lindquist E.A."/>
            <person name="Lipzen A."/>
            <person name="Lundell T."/>
            <person name="Morin E."/>
            <person name="Murat C."/>
            <person name="Riley R."/>
            <person name="Ohm R."/>
            <person name="Sun H."/>
            <person name="Tunlid A."/>
            <person name="Henrissat B."/>
            <person name="Grigoriev I.V."/>
            <person name="Hibbett D.S."/>
            <person name="Martin F."/>
        </authorList>
    </citation>
    <scope>NUCLEOTIDE SEQUENCE [LARGE SCALE GENOMIC DNA]</scope>
    <source>
        <strain evidence="2">UH-Slu-Lm8-n1</strain>
    </source>
</reference>
<dbReference type="SUPFAM" id="SSF52317">
    <property type="entry name" value="Class I glutamine amidotransferase-like"/>
    <property type="match status" value="1"/>
</dbReference>
<gene>
    <name evidence="1" type="ORF">CY34DRAFT_17228</name>
</gene>
<dbReference type="Proteomes" id="UP000054485">
    <property type="component" value="Unassembled WGS sequence"/>
</dbReference>
<protein>
    <submittedName>
        <fullName evidence="1">Uncharacterized protein</fullName>
    </submittedName>
</protein>
<sequence length="110" mass="12174">MRMMRLVITRVKLGSSAAFPVRELNIYAELMPSTSKLADLEFKPKGIILSGSPHCEICWNHKGRVAKCDHHEYGLTEVQINADGDQPPVMPPDFHVIGRTSTTPYAAIAV</sequence>
<keyword evidence="2" id="KW-1185">Reference proteome</keyword>
<accession>A0A0D0AAK3</accession>
<proteinExistence type="predicted"/>
<dbReference type="InterPro" id="IPR029062">
    <property type="entry name" value="Class_I_gatase-like"/>
</dbReference>
<dbReference type="OrthoDB" id="2688845at2759"/>